<evidence type="ECO:0000256" key="2">
    <source>
        <dbReference type="ARBA" id="ARBA00004191"/>
    </source>
</evidence>
<evidence type="ECO:0000256" key="5">
    <source>
        <dbReference type="ARBA" id="ARBA00022475"/>
    </source>
</evidence>
<evidence type="ECO:0000256" key="15">
    <source>
        <dbReference type="ARBA" id="ARBA00023277"/>
    </source>
</evidence>
<keyword evidence="8" id="KW-0336">GPI-anchor</keyword>
<evidence type="ECO:0000256" key="10">
    <source>
        <dbReference type="ARBA" id="ARBA00022729"/>
    </source>
</evidence>
<evidence type="ECO:0000256" key="3">
    <source>
        <dbReference type="ARBA" id="ARBA00004609"/>
    </source>
</evidence>
<dbReference type="GO" id="GO:0071555">
    <property type="term" value="P:cell wall organization"/>
    <property type="evidence" value="ECO:0007669"/>
    <property type="project" value="UniProtKB-KW"/>
</dbReference>
<evidence type="ECO:0000313" key="24">
    <source>
        <dbReference type="EMBL" id="KAF9793235.1"/>
    </source>
</evidence>
<reference evidence="24" key="2">
    <citation type="submission" date="2020-11" db="EMBL/GenBank/DDBJ databases">
        <authorList>
            <consortium name="DOE Joint Genome Institute"/>
            <person name="Kuo A."/>
            <person name="Miyauchi S."/>
            <person name="Kiss E."/>
            <person name="Drula E."/>
            <person name="Kohler A."/>
            <person name="Sanchez-Garcia M."/>
            <person name="Andreopoulos B."/>
            <person name="Barry K.W."/>
            <person name="Bonito G."/>
            <person name="Buee M."/>
            <person name="Carver A."/>
            <person name="Chen C."/>
            <person name="Cichocki N."/>
            <person name="Clum A."/>
            <person name="Culley D."/>
            <person name="Crous P.W."/>
            <person name="Fauchery L."/>
            <person name="Girlanda M."/>
            <person name="Hayes R."/>
            <person name="Keri Z."/>
            <person name="Labutti K."/>
            <person name="Lipzen A."/>
            <person name="Lombard V."/>
            <person name="Magnuson J."/>
            <person name="Maillard F."/>
            <person name="Morin E."/>
            <person name="Murat C."/>
            <person name="Nolan M."/>
            <person name="Ohm R."/>
            <person name="Pangilinan J."/>
            <person name="Pereira M."/>
            <person name="Perotto S."/>
            <person name="Peter M."/>
            <person name="Riley R."/>
            <person name="Sitrit Y."/>
            <person name="Stielow B."/>
            <person name="Szollosi G."/>
            <person name="Zifcakova L."/>
            <person name="Stursova M."/>
            <person name="Spatafora J.W."/>
            <person name="Tedersoo L."/>
            <person name="Vaario L.-M."/>
            <person name="Yamada A."/>
            <person name="Yan M."/>
            <person name="Wang P."/>
            <person name="Xu J."/>
            <person name="Bruns T."/>
            <person name="Baldrian P."/>
            <person name="Vilgalys R."/>
            <person name="Henrissat B."/>
            <person name="Grigoriev I.V."/>
            <person name="Hibbett D."/>
            <person name="Nagy L.G."/>
            <person name="Martin F.M."/>
        </authorList>
    </citation>
    <scope>NUCLEOTIDE SEQUENCE</scope>
    <source>
        <strain evidence="24">UH-Tt-Lm1</strain>
    </source>
</reference>
<keyword evidence="12" id="KW-0146">Chitin degradation</keyword>
<gene>
    <name evidence="24" type="ORF">BJ322DRAFT_997819</name>
</gene>
<evidence type="ECO:0000256" key="20">
    <source>
        <dbReference type="ARBA" id="ARBA00024056"/>
    </source>
</evidence>
<evidence type="ECO:0000256" key="13">
    <source>
        <dbReference type="ARBA" id="ARBA00023136"/>
    </source>
</evidence>
<evidence type="ECO:0000256" key="12">
    <source>
        <dbReference type="ARBA" id="ARBA00023024"/>
    </source>
</evidence>
<protein>
    <recommendedName>
        <fullName evidence="20">chitin deacetylase</fullName>
        <ecNumber evidence="20">3.5.1.41</ecNumber>
    </recommendedName>
</protein>
<dbReference type="EMBL" id="WIUZ02000001">
    <property type="protein sequence ID" value="KAF9793235.1"/>
    <property type="molecule type" value="Genomic_DNA"/>
</dbReference>
<dbReference type="GO" id="GO:0009272">
    <property type="term" value="P:fungal-type cell wall biogenesis"/>
    <property type="evidence" value="ECO:0007669"/>
    <property type="project" value="UniProtKB-ARBA"/>
</dbReference>
<keyword evidence="13" id="KW-0472">Membrane</keyword>
<dbReference type="FunFam" id="3.20.20.370:FF:000004">
    <property type="entry name" value="Related to Chitin deacetylase"/>
    <property type="match status" value="1"/>
</dbReference>
<comment type="similarity">
    <text evidence="4">Belongs to the polysaccharide deacetylase family.</text>
</comment>
<evidence type="ECO:0000256" key="6">
    <source>
        <dbReference type="ARBA" id="ARBA00022512"/>
    </source>
</evidence>
<dbReference type="GO" id="GO:0004099">
    <property type="term" value="F:chitin deacetylase activity"/>
    <property type="evidence" value="ECO:0007669"/>
    <property type="project" value="UniProtKB-EC"/>
</dbReference>
<comment type="catalytic activity">
    <reaction evidence="21">
        <text>[(1-&gt;4)-N-acetyl-beta-D-glucosaminyl](n) + n H2O = chitosan + n acetate</text>
        <dbReference type="Rhea" id="RHEA:10464"/>
        <dbReference type="Rhea" id="RHEA-COMP:9593"/>
        <dbReference type="Rhea" id="RHEA-COMP:9597"/>
        <dbReference type="ChEBI" id="CHEBI:15377"/>
        <dbReference type="ChEBI" id="CHEBI:17029"/>
        <dbReference type="ChEBI" id="CHEBI:30089"/>
        <dbReference type="ChEBI" id="CHEBI:57704"/>
        <dbReference type="EC" id="3.5.1.41"/>
    </reaction>
    <physiologicalReaction direction="left-to-right" evidence="21">
        <dbReference type="Rhea" id="RHEA:10465"/>
    </physiologicalReaction>
</comment>
<dbReference type="InterPro" id="IPR002509">
    <property type="entry name" value="NODB_dom"/>
</dbReference>
<dbReference type="GO" id="GO:0005886">
    <property type="term" value="C:plasma membrane"/>
    <property type="evidence" value="ECO:0007669"/>
    <property type="project" value="UniProtKB-SubCell"/>
</dbReference>
<evidence type="ECO:0000256" key="18">
    <source>
        <dbReference type="ARBA" id="ARBA00023316"/>
    </source>
</evidence>
<feature type="region of interest" description="Disordered" evidence="22">
    <location>
        <begin position="1"/>
        <end position="37"/>
    </location>
</feature>
<evidence type="ECO:0000259" key="23">
    <source>
        <dbReference type="PROSITE" id="PS51677"/>
    </source>
</evidence>
<feature type="domain" description="NodB homology" evidence="23">
    <location>
        <begin position="125"/>
        <end position="322"/>
    </location>
</feature>
<dbReference type="GO" id="GO:0046872">
    <property type="term" value="F:metal ion binding"/>
    <property type="evidence" value="ECO:0007669"/>
    <property type="project" value="UniProtKB-KW"/>
</dbReference>
<keyword evidence="25" id="KW-1185">Reference proteome</keyword>
<keyword evidence="19" id="KW-0624">Polysaccharide degradation</keyword>
<evidence type="ECO:0000313" key="25">
    <source>
        <dbReference type="Proteomes" id="UP000736335"/>
    </source>
</evidence>
<evidence type="ECO:0000256" key="11">
    <source>
        <dbReference type="ARBA" id="ARBA00022801"/>
    </source>
</evidence>
<evidence type="ECO:0000256" key="8">
    <source>
        <dbReference type="ARBA" id="ARBA00022622"/>
    </source>
</evidence>
<evidence type="ECO:0000256" key="9">
    <source>
        <dbReference type="ARBA" id="ARBA00022723"/>
    </source>
</evidence>
<proteinExistence type="inferred from homology"/>
<comment type="caution">
    <text evidence="24">The sequence shown here is derived from an EMBL/GenBank/DDBJ whole genome shotgun (WGS) entry which is preliminary data.</text>
</comment>
<dbReference type="PROSITE" id="PS51677">
    <property type="entry name" value="NODB"/>
    <property type="match status" value="1"/>
</dbReference>
<evidence type="ECO:0000256" key="16">
    <source>
        <dbReference type="ARBA" id="ARBA00023285"/>
    </source>
</evidence>
<dbReference type="InterPro" id="IPR011330">
    <property type="entry name" value="Glyco_hydro/deAcase_b/a-brl"/>
</dbReference>
<dbReference type="GO" id="GO:0000272">
    <property type="term" value="P:polysaccharide catabolic process"/>
    <property type="evidence" value="ECO:0007669"/>
    <property type="project" value="UniProtKB-KW"/>
</dbReference>
<dbReference type="AlphaFoldDB" id="A0A9P6HRN4"/>
<name>A0A9P6HRN4_9AGAM</name>
<comment type="cofactor">
    <cofactor evidence="1">
        <name>Co(2+)</name>
        <dbReference type="ChEBI" id="CHEBI:48828"/>
    </cofactor>
</comment>
<dbReference type="Proteomes" id="UP000736335">
    <property type="component" value="Unassembled WGS sequence"/>
</dbReference>
<evidence type="ECO:0000256" key="14">
    <source>
        <dbReference type="ARBA" id="ARBA00023180"/>
    </source>
</evidence>
<keyword evidence="18" id="KW-0961">Cell wall biogenesis/degradation</keyword>
<evidence type="ECO:0000256" key="22">
    <source>
        <dbReference type="SAM" id="MobiDB-lite"/>
    </source>
</evidence>
<keyword evidence="7" id="KW-0964">Secreted</keyword>
<dbReference type="PANTHER" id="PTHR10587">
    <property type="entry name" value="GLYCOSYL TRANSFERASE-RELATED"/>
    <property type="match status" value="1"/>
</dbReference>
<evidence type="ECO:0000256" key="7">
    <source>
        <dbReference type="ARBA" id="ARBA00022525"/>
    </source>
</evidence>
<dbReference type="GO" id="GO:0006032">
    <property type="term" value="P:chitin catabolic process"/>
    <property type="evidence" value="ECO:0007669"/>
    <property type="project" value="UniProtKB-KW"/>
</dbReference>
<comment type="subcellular location">
    <subcellularLocation>
        <location evidence="3">Cell membrane</location>
        <topology evidence="3">Lipid-anchor</topology>
        <topology evidence="3">GPI-anchor</topology>
    </subcellularLocation>
    <subcellularLocation>
        <location evidence="2">Secreted</location>
        <location evidence="2">Cell wall</location>
    </subcellularLocation>
</comment>
<dbReference type="EC" id="3.5.1.41" evidence="20"/>
<dbReference type="Gene3D" id="3.20.20.370">
    <property type="entry name" value="Glycoside hydrolase/deacetylase"/>
    <property type="match status" value="1"/>
</dbReference>
<keyword evidence="16" id="KW-0170">Cobalt</keyword>
<feature type="compositionally biased region" description="Polar residues" evidence="22">
    <location>
        <begin position="10"/>
        <end position="32"/>
    </location>
</feature>
<keyword evidence="5" id="KW-1003">Cell membrane</keyword>
<keyword evidence="10" id="KW-0732">Signal</keyword>
<keyword evidence="11" id="KW-0378">Hydrolase</keyword>
<keyword evidence="17" id="KW-0449">Lipoprotein</keyword>
<sequence>MNPTAVPLSQIGSTESSSPTPTLQGTPASGTVPTFLPNAPPLPALSSIIPSQYPKLDVVPPTDSPEVQQWILDVQSTGIQIPSISVTQPGGCPNNTQAAADTTRCWWTCGGCVRETDVSDCPTKNTWGLTYDDGPAFYTPNLLSYLDQNELKSTFFVIGSRAVSFPAILQAEYIGQHHISVHTWSHSAPLTTLTNEQIIAELGWCKKIIKDVLGVTPNTMRPPFGDIDDRVRAISLAMGLTPIMWTRISATATLDTGDFYISSGAITSAQVLQNWEYIMGNASVLNTGFIVLEHDLFQQSVEIATGYILPDALARTPKLTLQPVITCLNHRDK</sequence>
<dbReference type="SUPFAM" id="SSF88713">
    <property type="entry name" value="Glycoside hydrolase/deacetylase"/>
    <property type="match status" value="1"/>
</dbReference>
<evidence type="ECO:0000256" key="17">
    <source>
        <dbReference type="ARBA" id="ARBA00023288"/>
    </source>
</evidence>
<evidence type="ECO:0000256" key="19">
    <source>
        <dbReference type="ARBA" id="ARBA00023326"/>
    </source>
</evidence>
<evidence type="ECO:0000256" key="21">
    <source>
        <dbReference type="ARBA" id="ARBA00048494"/>
    </source>
</evidence>
<organism evidence="24 25">
    <name type="scientific">Thelephora terrestris</name>
    <dbReference type="NCBI Taxonomy" id="56493"/>
    <lineage>
        <taxon>Eukaryota</taxon>
        <taxon>Fungi</taxon>
        <taxon>Dikarya</taxon>
        <taxon>Basidiomycota</taxon>
        <taxon>Agaricomycotina</taxon>
        <taxon>Agaricomycetes</taxon>
        <taxon>Thelephorales</taxon>
        <taxon>Thelephoraceae</taxon>
        <taxon>Thelephora</taxon>
    </lineage>
</organism>
<dbReference type="PANTHER" id="PTHR10587:SF133">
    <property type="entry name" value="CHITIN DEACETYLASE 1-RELATED"/>
    <property type="match status" value="1"/>
</dbReference>
<keyword evidence="15" id="KW-0119">Carbohydrate metabolism</keyword>
<keyword evidence="6" id="KW-0134">Cell wall</keyword>
<dbReference type="Pfam" id="PF01522">
    <property type="entry name" value="Polysacc_deac_1"/>
    <property type="match status" value="1"/>
</dbReference>
<dbReference type="OrthoDB" id="407355at2759"/>
<evidence type="ECO:0000256" key="1">
    <source>
        <dbReference type="ARBA" id="ARBA00001941"/>
    </source>
</evidence>
<keyword evidence="9" id="KW-0479">Metal-binding</keyword>
<reference evidence="24" key="1">
    <citation type="journal article" date="2020" name="Nat. Commun.">
        <title>Large-scale genome sequencing of mycorrhizal fungi provides insights into the early evolution of symbiotic traits.</title>
        <authorList>
            <person name="Miyauchi S."/>
            <person name="Kiss E."/>
            <person name="Kuo A."/>
            <person name="Drula E."/>
            <person name="Kohler A."/>
            <person name="Sanchez-Garcia M."/>
            <person name="Morin E."/>
            <person name="Andreopoulos B."/>
            <person name="Barry K.W."/>
            <person name="Bonito G."/>
            <person name="Buee M."/>
            <person name="Carver A."/>
            <person name="Chen C."/>
            <person name="Cichocki N."/>
            <person name="Clum A."/>
            <person name="Culley D."/>
            <person name="Crous P.W."/>
            <person name="Fauchery L."/>
            <person name="Girlanda M."/>
            <person name="Hayes R.D."/>
            <person name="Keri Z."/>
            <person name="LaButti K."/>
            <person name="Lipzen A."/>
            <person name="Lombard V."/>
            <person name="Magnuson J."/>
            <person name="Maillard F."/>
            <person name="Murat C."/>
            <person name="Nolan M."/>
            <person name="Ohm R.A."/>
            <person name="Pangilinan J."/>
            <person name="Pereira M.F."/>
            <person name="Perotto S."/>
            <person name="Peter M."/>
            <person name="Pfister S."/>
            <person name="Riley R."/>
            <person name="Sitrit Y."/>
            <person name="Stielow J.B."/>
            <person name="Szollosi G."/>
            <person name="Zifcakova L."/>
            <person name="Stursova M."/>
            <person name="Spatafora J.W."/>
            <person name="Tedersoo L."/>
            <person name="Vaario L.M."/>
            <person name="Yamada A."/>
            <person name="Yan M."/>
            <person name="Wang P."/>
            <person name="Xu J."/>
            <person name="Bruns T."/>
            <person name="Baldrian P."/>
            <person name="Vilgalys R."/>
            <person name="Dunand C."/>
            <person name="Henrissat B."/>
            <person name="Grigoriev I.V."/>
            <person name="Hibbett D."/>
            <person name="Nagy L.G."/>
            <person name="Martin F.M."/>
        </authorList>
    </citation>
    <scope>NUCLEOTIDE SEQUENCE</scope>
    <source>
        <strain evidence="24">UH-Tt-Lm1</strain>
    </source>
</reference>
<dbReference type="GO" id="GO:0098552">
    <property type="term" value="C:side of membrane"/>
    <property type="evidence" value="ECO:0007669"/>
    <property type="project" value="UniProtKB-KW"/>
</dbReference>
<accession>A0A9P6HRN4</accession>
<dbReference type="InterPro" id="IPR050248">
    <property type="entry name" value="Polysacc_deacetylase_ArnD"/>
</dbReference>
<evidence type="ECO:0000256" key="4">
    <source>
        <dbReference type="ARBA" id="ARBA00010973"/>
    </source>
</evidence>
<keyword evidence="14" id="KW-0325">Glycoprotein</keyword>